<reference evidence="7" key="1">
    <citation type="journal article" date="2017" name="Nat. Ecol. Evol.">
        <title>Genome expansion and lineage-specific genetic innovations in the forest pathogenic fungi Armillaria.</title>
        <authorList>
            <person name="Sipos G."/>
            <person name="Prasanna A.N."/>
            <person name="Walter M.C."/>
            <person name="O'Connor E."/>
            <person name="Balint B."/>
            <person name="Krizsan K."/>
            <person name="Kiss B."/>
            <person name="Hess J."/>
            <person name="Varga T."/>
            <person name="Slot J."/>
            <person name="Riley R."/>
            <person name="Boka B."/>
            <person name="Rigling D."/>
            <person name="Barry K."/>
            <person name="Lee J."/>
            <person name="Mihaltcheva S."/>
            <person name="LaButti K."/>
            <person name="Lipzen A."/>
            <person name="Waldron R."/>
            <person name="Moloney N.M."/>
            <person name="Sperisen C."/>
            <person name="Kredics L."/>
            <person name="Vagvoelgyi C."/>
            <person name="Patrignani A."/>
            <person name="Fitzpatrick D."/>
            <person name="Nagy I."/>
            <person name="Doyle S."/>
            <person name="Anderson J.B."/>
            <person name="Grigoriev I.V."/>
            <person name="Gueldener U."/>
            <person name="Muensterkoetter M."/>
            <person name="Nagy L.G."/>
        </authorList>
    </citation>
    <scope>NUCLEOTIDE SEQUENCE [LARGE SCALE GENOMIC DNA]</scope>
    <source>
        <strain evidence="7">C18/9</strain>
    </source>
</reference>
<dbReference type="AlphaFoldDB" id="A0A284S6L7"/>
<sequence>MASRNRTRRRIPIRDFNSPETISKIYEIAYVWGETVPSVFSILPPYLAAFRHHLSTTNIPSDDDNNTDLSLVRACCFAFGKGVSALHGVSGTETLWEDILTMTDAVLSWTRYFFRSLDMSTGLGDNLALENGNLSCIAYLLYPMGENKQFRLSLSSEPDLIKKIVHLWLALTLHGYQSAYNFRALMAGLCIWEDTMPIMAEALSHHDMENVATVLMKGIIEDQSRRPQKYTDYIRGATLITFCGGTSEHLCECLVARKSIMWCCCAIRTLVSKSKRYSQGQMRARGTALQHLFAYVHEAGRAYVYNFAEALEFHFLESVLMPKFYDILVEVLEHAETLTIYRSVLRRILRTVKHVDKFESTLGEGRIAQRWYCLKRLDLEREPGLHQYDLKESKGLFICENWECPNKDVNPISPSQRCGGWSNVMYCSPEYQKVDWKAVGGHRLTCLQNGKPHGISCVDYNFFIERCGTDIRIHLDLIRALRAQDLNEQAGNSEPVATVIVMSYSGPGNGVKMLSRDILTCPALMGENNWRMLKKAGEQVIIIIQIPHQVNLARFAFPLSKCGVFL</sequence>
<organism evidence="6 7">
    <name type="scientific">Armillaria ostoyae</name>
    <name type="common">Armillaria root rot fungus</name>
    <dbReference type="NCBI Taxonomy" id="47428"/>
    <lineage>
        <taxon>Eukaryota</taxon>
        <taxon>Fungi</taxon>
        <taxon>Dikarya</taxon>
        <taxon>Basidiomycota</taxon>
        <taxon>Agaricomycotina</taxon>
        <taxon>Agaricomycetes</taxon>
        <taxon>Agaricomycetidae</taxon>
        <taxon>Agaricales</taxon>
        <taxon>Marasmiineae</taxon>
        <taxon>Physalacriaceae</taxon>
        <taxon>Armillaria</taxon>
    </lineage>
</organism>
<keyword evidence="2 4" id="KW-0863">Zinc-finger</keyword>
<evidence type="ECO:0000256" key="3">
    <source>
        <dbReference type="ARBA" id="ARBA00022833"/>
    </source>
</evidence>
<dbReference type="PROSITE" id="PS50865">
    <property type="entry name" value="ZF_MYND_2"/>
    <property type="match status" value="1"/>
</dbReference>
<feature type="domain" description="MYND-type" evidence="5">
    <location>
        <begin position="401"/>
        <end position="446"/>
    </location>
</feature>
<proteinExistence type="predicted"/>
<evidence type="ECO:0000256" key="2">
    <source>
        <dbReference type="ARBA" id="ARBA00022771"/>
    </source>
</evidence>
<gene>
    <name evidence="6" type="ORF">ARMOST_20190</name>
</gene>
<evidence type="ECO:0000313" key="6">
    <source>
        <dbReference type="EMBL" id="SJL16662.1"/>
    </source>
</evidence>
<evidence type="ECO:0000313" key="7">
    <source>
        <dbReference type="Proteomes" id="UP000219338"/>
    </source>
</evidence>
<dbReference type="Gene3D" id="6.10.140.2220">
    <property type="match status" value="1"/>
</dbReference>
<keyword evidence="3" id="KW-0862">Zinc</keyword>
<dbReference type="STRING" id="47428.A0A284S6L7"/>
<dbReference type="OrthoDB" id="2935319at2759"/>
<dbReference type="Proteomes" id="UP000219338">
    <property type="component" value="Unassembled WGS sequence"/>
</dbReference>
<protein>
    <recommendedName>
        <fullName evidence="5">MYND-type domain-containing protein</fullName>
    </recommendedName>
</protein>
<dbReference type="GO" id="GO:0008270">
    <property type="term" value="F:zinc ion binding"/>
    <property type="evidence" value="ECO:0007669"/>
    <property type="project" value="UniProtKB-KW"/>
</dbReference>
<keyword evidence="1" id="KW-0479">Metal-binding</keyword>
<evidence type="ECO:0000256" key="1">
    <source>
        <dbReference type="ARBA" id="ARBA00022723"/>
    </source>
</evidence>
<dbReference type="SUPFAM" id="SSF144232">
    <property type="entry name" value="HIT/MYND zinc finger-like"/>
    <property type="match status" value="1"/>
</dbReference>
<dbReference type="OMA" id="SHHDMEN"/>
<evidence type="ECO:0000259" key="5">
    <source>
        <dbReference type="PROSITE" id="PS50865"/>
    </source>
</evidence>
<keyword evidence="7" id="KW-1185">Reference proteome</keyword>
<dbReference type="InterPro" id="IPR002893">
    <property type="entry name" value="Znf_MYND"/>
</dbReference>
<accession>A0A284S6L7</accession>
<evidence type="ECO:0000256" key="4">
    <source>
        <dbReference type="PROSITE-ProRule" id="PRU00134"/>
    </source>
</evidence>
<name>A0A284S6L7_ARMOS</name>
<dbReference type="EMBL" id="FUEG01000036">
    <property type="protein sequence ID" value="SJL16662.1"/>
    <property type="molecule type" value="Genomic_DNA"/>
</dbReference>